<dbReference type="CDD" id="cd00090">
    <property type="entry name" value="HTH_ARSR"/>
    <property type="match status" value="1"/>
</dbReference>
<dbReference type="SUPFAM" id="SSF46785">
    <property type="entry name" value="Winged helix' DNA-binding domain"/>
    <property type="match status" value="1"/>
</dbReference>
<dbReference type="Gene3D" id="1.10.10.10">
    <property type="entry name" value="Winged helix-like DNA-binding domain superfamily/Winged helix DNA-binding domain"/>
    <property type="match status" value="1"/>
</dbReference>
<dbReference type="AlphaFoldDB" id="A0A229VVY7"/>
<dbReference type="InterPro" id="IPR027395">
    <property type="entry name" value="WH_DNA-bd_dom"/>
</dbReference>
<proteinExistence type="predicted"/>
<feature type="domain" description="Winged helix DNA-binding" evidence="1">
    <location>
        <begin position="18"/>
        <end position="97"/>
    </location>
</feature>
<dbReference type="EMBL" id="NEWD01000029">
    <property type="protein sequence ID" value="OXM99787.1"/>
    <property type="molecule type" value="Genomic_DNA"/>
</dbReference>
<protein>
    <submittedName>
        <fullName evidence="2">Transcriptional regulator</fullName>
    </submittedName>
</protein>
<dbReference type="OrthoDB" id="4952043at2"/>
<dbReference type="Pfam" id="PF13601">
    <property type="entry name" value="HTH_34"/>
    <property type="match status" value="1"/>
</dbReference>
<evidence type="ECO:0000313" key="3">
    <source>
        <dbReference type="Proteomes" id="UP000215433"/>
    </source>
</evidence>
<keyword evidence="3" id="KW-1185">Reference proteome</keyword>
<evidence type="ECO:0000313" key="2">
    <source>
        <dbReference type="EMBL" id="OXM99787.1"/>
    </source>
</evidence>
<dbReference type="InterPro" id="IPR011991">
    <property type="entry name" value="ArsR-like_HTH"/>
</dbReference>
<dbReference type="RefSeq" id="WP_093961121.1">
    <property type="nucleotide sequence ID" value="NZ_NEWD01000029.1"/>
</dbReference>
<dbReference type="PANTHER" id="PTHR37318:SF1">
    <property type="entry name" value="BSL7504 PROTEIN"/>
    <property type="match status" value="1"/>
</dbReference>
<reference evidence="2 3" key="1">
    <citation type="submission" date="2017-05" db="EMBL/GenBank/DDBJ databases">
        <title>Bifidobacterium vansinderenii sp. nov.</title>
        <authorList>
            <person name="Lugli G.A."/>
            <person name="Duranti S."/>
            <person name="Mangifesta M."/>
        </authorList>
    </citation>
    <scope>NUCLEOTIDE SEQUENCE [LARGE SCALE GENOMIC DNA]</scope>
    <source>
        <strain evidence="2 3">Tam10B</strain>
    </source>
</reference>
<dbReference type="PANTHER" id="PTHR37318">
    <property type="entry name" value="BSL7504 PROTEIN"/>
    <property type="match status" value="1"/>
</dbReference>
<accession>A0A229VVY7</accession>
<comment type="caution">
    <text evidence="2">The sequence shown here is derived from an EMBL/GenBank/DDBJ whole genome shotgun (WGS) entry which is preliminary data.</text>
</comment>
<name>A0A229VVY7_9BIFI</name>
<organism evidence="2 3">
    <name type="scientific">Bifidobacterium vansinderenii</name>
    <dbReference type="NCBI Taxonomy" id="1984871"/>
    <lineage>
        <taxon>Bacteria</taxon>
        <taxon>Bacillati</taxon>
        <taxon>Actinomycetota</taxon>
        <taxon>Actinomycetes</taxon>
        <taxon>Bifidobacteriales</taxon>
        <taxon>Bifidobacteriaceae</taxon>
        <taxon>Bifidobacterium</taxon>
    </lineage>
</organism>
<sequence length="104" mass="11209">MSGDATPRFDELIHEPNRLRICGLLAASNPLEFSVIRDTLEISDAACSKHLKALAESGYVALEKRPGILNRHKVTLVRMLPAGAHAFAAHMAALRAIAEGRPLG</sequence>
<dbReference type="InterPro" id="IPR036390">
    <property type="entry name" value="WH_DNA-bd_sf"/>
</dbReference>
<dbReference type="Proteomes" id="UP000215433">
    <property type="component" value="Unassembled WGS sequence"/>
</dbReference>
<gene>
    <name evidence="2" type="ORF">Tam10B_2004</name>
</gene>
<dbReference type="InterPro" id="IPR036388">
    <property type="entry name" value="WH-like_DNA-bd_sf"/>
</dbReference>
<evidence type="ECO:0000259" key="1">
    <source>
        <dbReference type="Pfam" id="PF13601"/>
    </source>
</evidence>